<comment type="caution">
    <text evidence="4">The sequence shown here is derived from an EMBL/GenBank/DDBJ whole genome shotgun (WGS) entry which is preliminary data.</text>
</comment>
<keyword evidence="5" id="KW-1185">Reference proteome</keyword>
<dbReference type="SMART" id="SM00321">
    <property type="entry name" value="WSC"/>
    <property type="match status" value="1"/>
</dbReference>
<accession>A0AB34KBJ9</accession>
<feature type="region of interest" description="Disordered" evidence="1">
    <location>
        <begin position="44"/>
        <end position="85"/>
    </location>
</feature>
<proteinExistence type="predicted"/>
<dbReference type="EMBL" id="JBGBPQ010000001">
    <property type="protein sequence ID" value="KAL1530782.1"/>
    <property type="molecule type" value="Genomic_DNA"/>
</dbReference>
<dbReference type="SUPFAM" id="SSF53756">
    <property type="entry name" value="UDP-Glycosyltransferase/glycogen phosphorylase"/>
    <property type="match status" value="1"/>
</dbReference>
<dbReference type="PROSITE" id="PS51212">
    <property type="entry name" value="WSC"/>
    <property type="match status" value="1"/>
</dbReference>
<dbReference type="Proteomes" id="UP001515480">
    <property type="component" value="Unassembled WGS sequence"/>
</dbReference>
<sequence>MRPQHRLLLVLSLGILSHLLIHAFSPQLGAAGRRAVRLVVSHRSPTAAPPAPPAVDASPPLASASASSEVEHALPPLQGCSSDPADDGRPGLSVLVVHEHHLKAIGSDLRLLGVLMQLRSLGHTASFLARGKVPPAQRSPPTEQLLRLMGSRQTAEAPLTAAELPPPPAVYEYVDLASLSAFARRAWFDAILCTFWFWRDPMPSSAELLLPSLALHAPPSRRPFIGVLSDDAHSAKAAMMAEWEVDHERKAMWEQRARTLPARQRAVYALSDAVVHISESDSTLERALFNLSCAQWLTLRMSPRGFHSLDLAPPPAASTSPPAAAAATPPLVGFMGNGATPTNHLAVQWFLDAVWPAARRALPGIRLRLVGYPPDDRPRRQQGGACSPRSATRCGWAWGTAFAAREAASGIDELGFLSDERMIAELRSWRAMVVPILRSTGVNTKLFPALQLGVPIVLTSVAASPLRLPLDDSVALVADTADRFAAQIARVVSTAAEAARLAAASRAHWRQMNADDASAAELRQLLRLVCPALRTPADDRPLPTPPAPSDADARADVSGARKAPLSRCFGGGGRAKGGPAAAALVVMHGSSAHEAAALLTHAVWAAVCKHCELRCVHSRSLLRRKDSRASKWDVLIDHESTASPLALAAALAAPPHGRALRLIHMPSQQFAAALVYAERGAALASLAHSERLRAQLPAALAAAGVADGVWTTVPLEPLANDTQARAEFGASWRRVAATLGVAHAELEGVVGVATKVRHGWTKERATPRWVGCYRDRSGGRAMSSGPRSFGHTTQSCAAACTGYHYFALQSGGQCFCSRTVPKSSNHSKVADAKCGSVCVAEEGKQPPRLCGGSSRAAVYSNPCSRN</sequence>
<dbReference type="Pfam" id="PF01822">
    <property type="entry name" value="WSC"/>
    <property type="match status" value="1"/>
</dbReference>
<keyword evidence="2" id="KW-0732">Signal</keyword>
<feature type="chain" id="PRO_5044248324" description="WSC domain-containing protein" evidence="2">
    <location>
        <begin position="24"/>
        <end position="866"/>
    </location>
</feature>
<dbReference type="Pfam" id="PF13692">
    <property type="entry name" value="Glyco_trans_1_4"/>
    <property type="match status" value="1"/>
</dbReference>
<organism evidence="4 5">
    <name type="scientific">Prymnesium parvum</name>
    <name type="common">Toxic golden alga</name>
    <dbReference type="NCBI Taxonomy" id="97485"/>
    <lineage>
        <taxon>Eukaryota</taxon>
        <taxon>Haptista</taxon>
        <taxon>Haptophyta</taxon>
        <taxon>Prymnesiophyceae</taxon>
        <taxon>Prymnesiales</taxon>
        <taxon>Prymnesiaceae</taxon>
        <taxon>Prymnesium</taxon>
    </lineage>
</organism>
<dbReference type="Gene3D" id="3.40.50.2000">
    <property type="entry name" value="Glycogen Phosphorylase B"/>
    <property type="match status" value="1"/>
</dbReference>
<gene>
    <name evidence="4" type="ORF">AB1Y20_001678</name>
</gene>
<dbReference type="InterPro" id="IPR002889">
    <property type="entry name" value="WSC_carb-bd"/>
</dbReference>
<evidence type="ECO:0000313" key="5">
    <source>
        <dbReference type="Proteomes" id="UP001515480"/>
    </source>
</evidence>
<evidence type="ECO:0000259" key="3">
    <source>
        <dbReference type="PROSITE" id="PS51212"/>
    </source>
</evidence>
<protein>
    <recommendedName>
        <fullName evidence="3">WSC domain-containing protein</fullName>
    </recommendedName>
</protein>
<evidence type="ECO:0000313" key="4">
    <source>
        <dbReference type="EMBL" id="KAL1530782.1"/>
    </source>
</evidence>
<evidence type="ECO:0000256" key="1">
    <source>
        <dbReference type="SAM" id="MobiDB-lite"/>
    </source>
</evidence>
<feature type="compositionally biased region" description="Low complexity" evidence="1">
    <location>
        <begin position="54"/>
        <end position="68"/>
    </location>
</feature>
<reference evidence="4 5" key="1">
    <citation type="journal article" date="2024" name="Science">
        <title>Giant polyketide synthase enzymes in the biosynthesis of giant marine polyether toxins.</title>
        <authorList>
            <person name="Fallon T.R."/>
            <person name="Shende V.V."/>
            <person name="Wierzbicki I.H."/>
            <person name="Pendleton A.L."/>
            <person name="Watervoot N.F."/>
            <person name="Auber R.P."/>
            <person name="Gonzalez D.J."/>
            <person name="Wisecaver J.H."/>
            <person name="Moore B.S."/>
        </authorList>
    </citation>
    <scope>NUCLEOTIDE SEQUENCE [LARGE SCALE GENOMIC DNA]</scope>
    <source>
        <strain evidence="4 5">12B1</strain>
    </source>
</reference>
<evidence type="ECO:0000256" key="2">
    <source>
        <dbReference type="SAM" id="SignalP"/>
    </source>
</evidence>
<feature type="region of interest" description="Disordered" evidence="1">
    <location>
        <begin position="536"/>
        <end position="556"/>
    </location>
</feature>
<name>A0AB34KBJ9_PRYPA</name>
<dbReference type="AlphaFoldDB" id="A0AB34KBJ9"/>
<feature type="signal peptide" evidence="2">
    <location>
        <begin position="1"/>
        <end position="23"/>
    </location>
</feature>
<feature type="domain" description="WSC" evidence="3">
    <location>
        <begin position="766"/>
        <end position="862"/>
    </location>
</feature>